<dbReference type="InterPro" id="IPR051786">
    <property type="entry name" value="ASN_synthetase/amidase"/>
</dbReference>
<protein>
    <recommendedName>
        <fullName evidence="3">asparagine synthase (glutamine-hydrolyzing)</fullName>
        <ecNumber evidence="3">6.3.5.4</ecNumber>
    </recommendedName>
</protein>
<dbReference type="Gene3D" id="3.60.20.10">
    <property type="entry name" value="Glutamine Phosphoribosylpyrophosphate, subunit 1, domain 1"/>
    <property type="match status" value="1"/>
</dbReference>
<evidence type="ECO:0000313" key="11">
    <source>
        <dbReference type="Proteomes" id="UP000198641"/>
    </source>
</evidence>
<dbReference type="Pfam" id="PF00733">
    <property type="entry name" value="Asn_synthase"/>
    <property type="match status" value="1"/>
</dbReference>
<dbReference type="RefSeq" id="WP_092523709.1">
    <property type="nucleotide sequence ID" value="NZ_FNCI01000003.1"/>
</dbReference>
<dbReference type="SUPFAM" id="SSF52402">
    <property type="entry name" value="Adenine nucleotide alpha hydrolases-like"/>
    <property type="match status" value="1"/>
</dbReference>
<dbReference type="PROSITE" id="PS51278">
    <property type="entry name" value="GATASE_TYPE_2"/>
    <property type="match status" value="1"/>
</dbReference>
<dbReference type="Gene3D" id="3.40.50.620">
    <property type="entry name" value="HUPs"/>
    <property type="match status" value="1"/>
</dbReference>
<keyword evidence="4 8" id="KW-0547">Nucleotide-binding</keyword>
<keyword evidence="11" id="KW-1185">Reference proteome</keyword>
<proteinExistence type="inferred from homology"/>
<evidence type="ECO:0000256" key="5">
    <source>
        <dbReference type="ARBA" id="ARBA00022840"/>
    </source>
</evidence>
<dbReference type="GO" id="GO:0004066">
    <property type="term" value="F:asparagine synthase (glutamine-hydrolyzing) activity"/>
    <property type="evidence" value="ECO:0007669"/>
    <property type="project" value="UniProtKB-EC"/>
</dbReference>
<sequence>MCGIFFCKVLDESVYDHFDLDELFARSLEKMRYRGEDNVAVRKINGLYFGHARLAINGLNSASNQPVVTSDYALIFNGEYYNYKEAYPNRESDTLALFDYLQERRYAHSSVNGPYAYAWYDKKSNKVFFRRDFFGEKPLYYYMDKKVLVVSSTLKSILSFVKGIGVEVRLNVESLRSDYVINGFIREPETIWKGIYEVPPNHSLILEGLEVSLQKEKIGFLANAGPAAAESYVEHSLIARDVDAALLLSSGVDSSYLLVKSIEAGAGLSLVTYGGGEGAGEVGEVGEVEENLSSIDLNKAGCQFSSLQRDNEGHPVNIREELEYYADIMEQPTSDGLQVHRILQHLKMEFPHLKVVYSGLGGDEIFGGYPSFKNYQIVNILAGIPRASLLVPKMRRFLEGRTILGEWSVMAYYFLYRADPLFVKKECADRVKESYERFKKGVYESVPEELMERFKKCSGMQLKFLETFDYCKNQLLRDMDNISMHHGVEARVPLLNPYLIIQPVDNKKNLKEYVQARTKISFGKKKGFSILDSESLDVYKDSLSGNKKTLDTVFGDNICNGYALSDIGLMRKFSFIAEWLKANVVVSEADGSTLVAK</sequence>
<evidence type="ECO:0000256" key="7">
    <source>
        <dbReference type="PIRSR" id="PIRSR001589-1"/>
    </source>
</evidence>
<evidence type="ECO:0000256" key="2">
    <source>
        <dbReference type="ARBA" id="ARBA00005752"/>
    </source>
</evidence>
<dbReference type="InterPro" id="IPR001962">
    <property type="entry name" value="Asn_synthase"/>
</dbReference>
<keyword evidence="5 8" id="KW-0067">ATP-binding</keyword>
<dbReference type="EMBL" id="FNCI01000003">
    <property type="protein sequence ID" value="SDF93284.1"/>
    <property type="molecule type" value="Genomic_DNA"/>
</dbReference>
<keyword evidence="7" id="KW-0061">Asparagine biosynthesis</keyword>
<dbReference type="Pfam" id="PF13537">
    <property type="entry name" value="GATase_7"/>
    <property type="match status" value="1"/>
</dbReference>
<keyword evidence="7" id="KW-0028">Amino-acid biosynthesis</keyword>
<comment type="similarity">
    <text evidence="2">Belongs to the asparagine synthetase family.</text>
</comment>
<dbReference type="PANTHER" id="PTHR43284:SF1">
    <property type="entry name" value="ASPARAGINE SYNTHETASE"/>
    <property type="match status" value="1"/>
</dbReference>
<feature type="binding site" evidence="8">
    <location>
        <position position="247"/>
    </location>
    <ligand>
        <name>ATP</name>
        <dbReference type="ChEBI" id="CHEBI:30616"/>
    </ligand>
</feature>
<evidence type="ECO:0000256" key="1">
    <source>
        <dbReference type="ARBA" id="ARBA00005187"/>
    </source>
</evidence>
<feature type="active site" description="For GATase activity" evidence="7">
    <location>
        <position position="2"/>
    </location>
</feature>
<organism evidence="10 11">
    <name type="scientific">Onishia taeanensis</name>
    <dbReference type="NCBI Taxonomy" id="284577"/>
    <lineage>
        <taxon>Bacteria</taxon>
        <taxon>Pseudomonadati</taxon>
        <taxon>Pseudomonadota</taxon>
        <taxon>Gammaproteobacteria</taxon>
        <taxon>Oceanospirillales</taxon>
        <taxon>Halomonadaceae</taxon>
        <taxon>Onishia</taxon>
    </lineage>
</organism>
<comment type="catalytic activity">
    <reaction evidence="6">
        <text>L-aspartate + L-glutamine + ATP + H2O = L-asparagine + L-glutamate + AMP + diphosphate + H(+)</text>
        <dbReference type="Rhea" id="RHEA:12228"/>
        <dbReference type="ChEBI" id="CHEBI:15377"/>
        <dbReference type="ChEBI" id="CHEBI:15378"/>
        <dbReference type="ChEBI" id="CHEBI:29985"/>
        <dbReference type="ChEBI" id="CHEBI:29991"/>
        <dbReference type="ChEBI" id="CHEBI:30616"/>
        <dbReference type="ChEBI" id="CHEBI:33019"/>
        <dbReference type="ChEBI" id="CHEBI:58048"/>
        <dbReference type="ChEBI" id="CHEBI:58359"/>
        <dbReference type="ChEBI" id="CHEBI:456215"/>
        <dbReference type="EC" id="6.3.5.4"/>
    </reaction>
</comment>
<evidence type="ECO:0000259" key="9">
    <source>
        <dbReference type="PROSITE" id="PS51278"/>
    </source>
</evidence>
<keyword evidence="7" id="KW-0315">Glutamine amidotransferase</keyword>
<dbReference type="Proteomes" id="UP000198641">
    <property type="component" value="Unassembled WGS sequence"/>
</dbReference>
<feature type="binding site" evidence="8">
    <location>
        <position position="93"/>
    </location>
    <ligand>
        <name>L-glutamine</name>
        <dbReference type="ChEBI" id="CHEBI:58359"/>
    </ligand>
</feature>
<accession>A0A1G7Q477</accession>
<dbReference type="GO" id="GO:0005524">
    <property type="term" value="F:ATP binding"/>
    <property type="evidence" value="ECO:0007669"/>
    <property type="project" value="UniProtKB-KW"/>
</dbReference>
<dbReference type="PIRSF" id="PIRSF001589">
    <property type="entry name" value="Asn_synthetase_glu-h"/>
    <property type="match status" value="1"/>
</dbReference>
<comment type="pathway">
    <text evidence="1">Amino-acid biosynthesis; L-asparagine biosynthesis; L-asparagine from L-aspartate (L-Gln route): step 1/1.</text>
</comment>
<dbReference type="OrthoDB" id="9763290at2"/>
<gene>
    <name evidence="10" type="ORF">SAMN05216571_10359</name>
</gene>
<reference evidence="10 11" key="1">
    <citation type="submission" date="2016-10" db="EMBL/GenBank/DDBJ databases">
        <authorList>
            <person name="de Groot N.N."/>
        </authorList>
    </citation>
    <scope>NUCLEOTIDE SEQUENCE [LARGE SCALE GENOMIC DNA]</scope>
    <source>
        <strain evidence="10 11">BH539</strain>
    </source>
</reference>
<feature type="binding site" evidence="8">
    <location>
        <begin position="358"/>
        <end position="359"/>
    </location>
    <ligand>
        <name>ATP</name>
        <dbReference type="ChEBI" id="CHEBI:30616"/>
    </ligand>
</feature>
<dbReference type="InterPro" id="IPR014729">
    <property type="entry name" value="Rossmann-like_a/b/a_fold"/>
</dbReference>
<name>A0A1G7Q477_9GAMM</name>
<dbReference type="InterPro" id="IPR029055">
    <property type="entry name" value="Ntn_hydrolases_N"/>
</dbReference>
<dbReference type="EC" id="6.3.5.4" evidence="3"/>
<dbReference type="GO" id="GO:0006529">
    <property type="term" value="P:asparagine biosynthetic process"/>
    <property type="evidence" value="ECO:0007669"/>
    <property type="project" value="UniProtKB-KW"/>
</dbReference>
<evidence type="ECO:0000256" key="4">
    <source>
        <dbReference type="ARBA" id="ARBA00022741"/>
    </source>
</evidence>
<dbReference type="PANTHER" id="PTHR43284">
    <property type="entry name" value="ASPARAGINE SYNTHETASE (GLUTAMINE-HYDROLYZING)"/>
    <property type="match status" value="1"/>
</dbReference>
<evidence type="ECO:0000313" key="10">
    <source>
        <dbReference type="EMBL" id="SDF93284.1"/>
    </source>
</evidence>
<evidence type="ECO:0000256" key="8">
    <source>
        <dbReference type="PIRSR" id="PIRSR001589-2"/>
    </source>
</evidence>
<dbReference type="InterPro" id="IPR017932">
    <property type="entry name" value="GATase_2_dom"/>
</dbReference>
<dbReference type="STRING" id="284577.SAMN05216571_10359"/>
<dbReference type="InterPro" id="IPR006426">
    <property type="entry name" value="Asn_synth_AEB"/>
</dbReference>
<dbReference type="AlphaFoldDB" id="A0A1G7Q477"/>
<evidence type="ECO:0000256" key="6">
    <source>
        <dbReference type="ARBA" id="ARBA00048741"/>
    </source>
</evidence>
<evidence type="ECO:0000256" key="3">
    <source>
        <dbReference type="ARBA" id="ARBA00012737"/>
    </source>
</evidence>
<feature type="domain" description="Glutamine amidotransferase type-2" evidence="9">
    <location>
        <begin position="2"/>
        <end position="209"/>
    </location>
</feature>
<dbReference type="SUPFAM" id="SSF56235">
    <property type="entry name" value="N-terminal nucleophile aminohydrolases (Ntn hydrolases)"/>
    <property type="match status" value="1"/>
</dbReference>